<keyword evidence="1" id="KW-0812">Transmembrane</keyword>
<reference evidence="2 3" key="1">
    <citation type="submission" date="2021-06" db="EMBL/GenBank/DDBJ databases">
        <authorList>
            <person name="Palmer J.M."/>
        </authorList>
    </citation>
    <scope>NUCLEOTIDE SEQUENCE [LARGE SCALE GENOMIC DNA]</scope>
    <source>
        <strain evidence="2 3">XC_2019</strain>
        <tissue evidence="2">Muscle</tissue>
    </source>
</reference>
<keyword evidence="1" id="KW-0472">Membrane</keyword>
<keyword evidence="1" id="KW-1133">Transmembrane helix</keyword>
<organism evidence="2 3">
    <name type="scientific">Xenoophorus captivus</name>
    <dbReference type="NCBI Taxonomy" id="1517983"/>
    <lineage>
        <taxon>Eukaryota</taxon>
        <taxon>Metazoa</taxon>
        <taxon>Chordata</taxon>
        <taxon>Craniata</taxon>
        <taxon>Vertebrata</taxon>
        <taxon>Euteleostomi</taxon>
        <taxon>Actinopterygii</taxon>
        <taxon>Neopterygii</taxon>
        <taxon>Teleostei</taxon>
        <taxon>Neoteleostei</taxon>
        <taxon>Acanthomorphata</taxon>
        <taxon>Ovalentaria</taxon>
        <taxon>Atherinomorphae</taxon>
        <taxon>Cyprinodontiformes</taxon>
        <taxon>Goodeidae</taxon>
        <taxon>Xenoophorus</taxon>
    </lineage>
</organism>
<sequence>MSVNLRQGSCSYRVVYHCQCVIVCMNGWVTDCSVKHFGVLGLDRVLGADHLPFLPKVYCTLSENCKYKINIKQLITTKTKQFKILLTITCTFCHYCAVFVLLFRDLMESGTNQFL</sequence>
<evidence type="ECO:0000313" key="3">
    <source>
        <dbReference type="Proteomes" id="UP001434883"/>
    </source>
</evidence>
<proteinExistence type="predicted"/>
<dbReference type="EMBL" id="JAHRIN010033663">
    <property type="protein sequence ID" value="MEQ2202353.1"/>
    <property type="molecule type" value="Genomic_DNA"/>
</dbReference>
<dbReference type="Proteomes" id="UP001434883">
    <property type="component" value="Unassembled WGS sequence"/>
</dbReference>
<protein>
    <submittedName>
        <fullName evidence="2">Uncharacterized protein</fullName>
    </submittedName>
</protein>
<comment type="caution">
    <text evidence="2">The sequence shown here is derived from an EMBL/GenBank/DDBJ whole genome shotgun (WGS) entry which is preliminary data.</text>
</comment>
<name>A0ABV0R2K2_9TELE</name>
<accession>A0ABV0R2K2</accession>
<evidence type="ECO:0000256" key="1">
    <source>
        <dbReference type="SAM" id="Phobius"/>
    </source>
</evidence>
<feature type="transmembrane region" description="Helical" evidence="1">
    <location>
        <begin position="82"/>
        <end position="103"/>
    </location>
</feature>
<gene>
    <name evidence="2" type="ORF">XENOCAPTIV_023631</name>
</gene>
<keyword evidence="3" id="KW-1185">Reference proteome</keyword>
<evidence type="ECO:0000313" key="2">
    <source>
        <dbReference type="EMBL" id="MEQ2202353.1"/>
    </source>
</evidence>